<dbReference type="Pfam" id="PF13367">
    <property type="entry name" value="PrsW-protease"/>
    <property type="match status" value="1"/>
</dbReference>
<dbReference type="PANTHER" id="PTHR36844">
    <property type="entry name" value="PROTEASE PRSW"/>
    <property type="match status" value="1"/>
</dbReference>
<dbReference type="Proteomes" id="UP000003675">
    <property type="component" value="Unassembled WGS sequence"/>
</dbReference>
<keyword evidence="1" id="KW-0812">Transmembrane</keyword>
<dbReference type="HOGENOM" id="CLU_053689_0_0_9"/>
<reference evidence="4 6" key="2">
    <citation type="journal article" date="2015" name="Genome Announc.">
        <title>Expanding the biotechnology potential of lactobacilli through comparative genomics of 213 strains and associated genera.</title>
        <authorList>
            <person name="Sun Z."/>
            <person name="Harris H.M."/>
            <person name="McCann A."/>
            <person name="Guo C."/>
            <person name="Argimon S."/>
            <person name="Zhang W."/>
            <person name="Yang X."/>
            <person name="Jeffery I.B."/>
            <person name="Cooney J.C."/>
            <person name="Kagawa T.F."/>
            <person name="Liu W."/>
            <person name="Song Y."/>
            <person name="Salvetti E."/>
            <person name="Wrobel A."/>
            <person name="Rasinkangas P."/>
            <person name="Parkhill J."/>
            <person name="Rea M.C."/>
            <person name="O'Sullivan O."/>
            <person name="Ritari J."/>
            <person name="Douillard F.P."/>
            <person name="Paul Ross R."/>
            <person name="Yang R."/>
            <person name="Briner A.E."/>
            <person name="Felis G.E."/>
            <person name="de Vos W.M."/>
            <person name="Barrangou R."/>
            <person name="Klaenhammer T.R."/>
            <person name="Caufield P.W."/>
            <person name="Cui Y."/>
            <person name="Zhang H."/>
            <person name="O'Toole P.W."/>
        </authorList>
    </citation>
    <scope>NUCLEOTIDE SEQUENCE [LARGE SCALE GENOMIC DNA]</scope>
    <source>
        <strain evidence="4 6">DSM 16041</strain>
    </source>
</reference>
<protein>
    <recommendedName>
        <fullName evidence="2">Zinc-ribbon domain-containing protein</fullName>
    </recommendedName>
</protein>
<evidence type="ECO:0000313" key="4">
    <source>
        <dbReference type="EMBL" id="KRK57241.1"/>
    </source>
</evidence>
<dbReference type="InterPro" id="IPR026898">
    <property type="entry name" value="PrsW"/>
</dbReference>
<organism evidence="3 5">
    <name type="scientific">Limosilactobacillus antri DSM 16041</name>
    <dbReference type="NCBI Taxonomy" id="525309"/>
    <lineage>
        <taxon>Bacteria</taxon>
        <taxon>Bacillati</taxon>
        <taxon>Bacillota</taxon>
        <taxon>Bacilli</taxon>
        <taxon>Lactobacillales</taxon>
        <taxon>Lactobacillaceae</taxon>
        <taxon>Limosilactobacillus</taxon>
    </lineage>
</organism>
<dbReference type="GO" id="GO:0008233">
    <property type="term" value="F:peptidase activity"/>
    <property type="evidence" value="ECO:0007669"/>
    <property type="project" value="InterPro"/>
</dbReference>
<evidence type="ECO:0000313" key="6">
    <source>
        <dbReference type="Proteomes" id="UP000051883"/>
    </source>
</evidence>
<dbReference type="Pfam" id="PF13240">
    <property type="entry name" value="Zn_Ribbon_1"/>
    <property type="match status" value="1"/>
</dbReference>
<dbReference type="EMBL" id="AZDK01000026">
    <property type="protein sequence ID" value="KRK57241.1"/>
    <property type="molecule type" value="Genomic_DNA"/>
</dbReference>
<evidence type="ECO:0000259" key="2">
    <source>
        <dbReference type="Pfam" id="PF13240"/>
    </source>
</evidence>
<feature type="transmembrane region" description="Helical" evidence="1">
    <location>
        <begin position="187"/>
        <end position="206"/>
    </location>
</feature>
<comment type="caution">
    <text evidence="3">The sequence shown here is derived from an EMBL/GenBank/DDBJ whole genome shotgun (WGS) entry which is preliminary data.</text>
</comment>
<dbReference type="PANTHER" id="PTHR36844:SF1">
    <property type="entry name" value="PROTEASE PRSW"/>
    <property type="match status" value="1"/>
</dbReference>
<dbReference type="eggNOG" id="COG2339">
    <property type="taxonomic scope" value="Bacteria"/>
</dbReference>
<feature type="transmembrane region" description="Helical" evidence="1">
    <location>
        <begin position="156"/>
        <end position="175"/>
    </location>
</feature>
<dbReference type="InterPro" id="IPR026870">
    <property type="entry name" value="Zinc_ribbon_dom"/>
</dbReference>
<evidence type="ECO:0000256" key="1">
    <source>
        <dbReference type="SAM" id="Phobius"/>
    </source>
</evidence>
<feature type="transmembrane region" description="Helical" evidence="1">
    <location>
        <begin position="320"/>
        <end position="338"/>
    </location>
</feature>
<dbReference type="AlphaFoldDB" id="C8P661"/>
<keyword evidence="1" id="KW-0472">Membrane</keyword>
<dbReference type="Proteomes" id="UP000051883">
    <property type="component" value="Unassembled WGS sequence"/>
</dbReference>
<reference evidence="3 5" key="1">
    <citation type="submission" date="2009-09" db="EMBL/GenBank/DDBJ databases">
        <authorList>
            <person name="Qin X."/>
            <person name="Bachman B."/>
            <person name="Battles P."/>
            <person name="Bell A."/>
            <person name="Bess C."/>
            <person name="Bickham C."/>
            <person name="Chaboub L."/>
            <person name="Chen D."/>
            <person name="Coyle M."/>
            <person name="Deiros D.R."/>
            <person name="Dinh H."/>
            <person name="Forbes L."/>
            <person name="Fowler G."/>
            <person name="Francisco L."/>
            <person name="Fu Q."/>
            <person name="Gubbala S."/>
            <person name="Hale W."/>
            <person name="Han Y."/>
            <person name="Hemphill L."/>
            <person name="Highlander S.K."/>
            <person name="Hirani K."/>
            <person name="Hogues M."/>
            <person name="Jackson L."/>
            <person name="Jakkamsetti A."/>
            <person name="Javaid M."/>
            <person name="Jiang H."/>
            <person name="Korchina V."/>
            <person name="Kovar C."/>
            <person name="Lara F."/>
            <person name="Lee S."/>
            <person name="Mata R."/>
            <person name="Mathew T."/>
            <person name="Moen C."/>
            <person name="Morales K."/>
            <person name="Munidasa M."/>
            <person name="Nazareth L."/>
            <person name="Ngo R."/>
            <person name="Nguyen L."/>
            <person name="Okwuonu G."/>
            <person name="Ongeri F."/>
            <person name="Patil S."/>
            <person name="Petrosino J."/>
            <person name="Pham C."/>
            <person name="Pham P."/>
            <person name="Pu L.-L."/>
            <person name="Puazo M."/>
            <person name="Raj R."/>
            <person name="Reid J."/>
            <person name="Rouhana J."/>
            <person name="Saada N."/>
            <person name="Shang Y."/>
            <person name="Simmons D."/>
            <person name="Thornton R."/>
            <person name="Warren J."/>
            <person name="Weissenberger G."/>
            <person name="Zhang J."/>
            <person name="Zhang L."/>
            <person name="Zhou C."/>
            <person name="Zhu D."/>
            <person name="Muzny D."/>
            <person name="Worley K."/>
            <person name="Gibbs R."/>
        </authorList>
    </citation>
    <scope>NUCLEOTIDE SEQUENCE [LARGE SCALE GENOMIC DNA]</scope>
    <source>
        <strain evidence="3 5">DSM 16041</strain>
    </source>
</reference>
<keyword evidence="6" id="KW-1185">Reference proteome</keyword>
<name>C8P661_9LACO</name>
<feature type="transmembrane region" description="Helical" evidence="1">
    <location>
        <begin position="242"/>
        <end position="259"/>
    </location>
</feature>
<gene>
    <name evidence="4" type="ORF">FC31_GL001044</name>
    <name evidence="3" type="ORF">HMPREF0494_0805</name>
</gene>
<keyword evidence="1" id="KW-1133">Transmembrane helix</keyword>
<feature type="domain" description="Zinc-ribbon" evidence="2">
    <location>
        <begin position="8"/>
        <end position="30"/>
    </location>
</feature>
<evidence type="ECO:0000313" key="5">
    <source>
        <dbReference type="Proteomes" id="UP000003675"/>
    </source>
</evidence>
<dbReference type="STRING" id="525309.HMPREF0494_0805"/>
<dbReference type="EMBL" id="ACLL01000019">
    <property type="protein sequence ID" value="EEW54030.1"/>
    <property type="molecule type" value="Genomic_DNA"/>
</dbReference>
<feature type="transmembrane region" description="Helical" evidence="1">
    <location>
        <begin position="344"/>
        <end position="366"/>
    </location>
</feature>
<dbReference type="OrthoDB" id="153483at2"/>
<evidence type="ECO:0000313" key="3">
    <source>
        <dbReference type="EMBL" id="EEW54030.1"/>
    </source>
</evidence>
<proteinExistence type="predicted"/>
<accession>C8P661</accession>
<sequence length="383" mass="42393">MPDSKIVFCTNCGAKNSTDSKFCINCGKPLVKSNGQVIDSTSNDNEESINSSNKQGVMDNVTSHINAWTGGKGAVKVSLSEFFSQVFRRHTTEEAEELFIVGTDKTTPSLSEIVNDKVQPWLFSRVLGFVLAIGILMYFLLGLLPAYGIWISMDAFLAVAVPLSALVLFFECNVFQNISFYQVTKMALLGGVLSLIVTILFVNFFGNRELDLLGALQTGFVEELSKVLVAAYFVYKIKAKRIFNGLLIGAAVGTGFAAFENVEYMFNDKTGQIASMQEAIGRTMFSISDHTEWCAIATAALVMVIAGKQLSSSDFFNFKFLRFLLLVMIIHALWDWNALNQFGILRYMALAVATWIVVFVFIHAGLREVKLLQSETKDSQINI</sequence>
<dbReference type="RefSeq" id="WP_007124108.1">
    <property type="nucleotide sequence ID" value="NZ_AZDK01000026.1"/>
</dbReference>
<dbReference type="PATRIC" id="fig|525309.8.peg.1054"/>
<feature type="transmembrane region" description="Helical" evidence="1">
    <location>
        <begin position="126"/>
        <end position="150"/>
    </location>
</feature>